<dbReference type="AlphaFoldDB" id="A0AAV4DK62"/>
<dbReference type="EMBL" id="BLXT01007982">
    <property type="protein sequence ID" value="GFO44667.1"/>
    <property type="molecule type" value="Genomic_DNA"/>
</dbReference>
<protein>
    <submittedName>
        <fullName evidence="1">Zinc finger protein</fullName>
    </submittedName>
</protein>
<gene>
    <name evidence="1" type="ORF">PoB_007117200</name>
</gene>
<organism evidence="1 2">
    <name type="scientific">Plakobranchus ocellatus</name>
    <dbReference type="NCBI Taxonomy" id="259542"/>
    <lineage>
        <taxon>Eukaryota</taxon>
        <taxon>Metazoa</taxon>
        <taxon>Spiralia</taxon>
        <taxon>Lophotrochozoa</taxon>
        <taxon>Mollusca</taxon>
        <taxon>Gastropoda</taxon>
        <taxon>Heterobranchia</taxon>
        <taxon>Euthyneura</taxon>
        <taxon>Panpulmonata</taxon>
        <taxon>Sacoglossa</taxon>
        <taxon>Placobranchoidea</taxon>
        <taxon>Plakobranchidae</taxon>
        <taxon>Plakobranchus</taxon>
    </lineage>
</organism>
<keyword evidence="2" id="KW-1185">Reference proteome</keyword>
<evidence type="ECO:0000313" key="2">
    <source>
        <dbReference type="Proteomes" id="UP000735302"/>
    </source>
</evidence>
<evidence type="ECO:0000313" key="1">
    <source>
        <dbReference type="EMBL" id="GFO44667.1"/>
    </source>
</evidence>
<name>A0AAV4DK62_9GAST</name>
<dbReference type="Gene3D" id="3.30.420.10">
    <property type="entry name" value="Ribonuclease H-like superfamily/Ribonuclease H"/>
    <property type="match status" value="1"/>
</dbReference>
<dbReference type="InterPro" id="IPR012337">
    <property type="entry name" value="RNaseH-like_sf"/>
</dbReference>
<dbReference type="SUPFAM" id="SSF53098">
    <property type="entry name" value="Ribonuclease H-like"/>
    <property type="match status" value="1"/>
</dbReference>
<accession>A0AAV4DK62</accession>
<dbReference type="InterPro" id="IPR036397">
    <property type="entry name" value="RNaseH_sf"/>
</dbReference>
<comment type="caution">
    <text evidence="1">The sequence shown here is derived from an EMBL/GenBank/DDBJ whole genome shotgun (WGS) entry which is preliminary data.</text>
</comment>
<reference evidence="1 2" key="1">
    <citation type="journal article" date="2021" name="Elife">
        <title>Chloroplast acquisition without the gene transfer in kleptoplastic sea slugs, Plakobranchus ocellatus.</title>
        <authorList>
            <person name="Maeda T."/>
            <person name="Takahashi S."/>
            <person name="Yoshida T."/>
            <person name="Shimamura S."/>
            <person name="Takaki Y."/>
            <person name="Nagai Y."/>
            <person name="Toyoda A."/>
            <person name="Suzuki Y."/>
            <person name="Arimoto A."/>
            <person name="Ishii H."/>
            <person name="Satoh N."/>
            <person name="Nishiyama T."/>
            <person name="Hasebe M."/>
            <person name="Maruyama T."/>
            <person name="Minagawa J."/>
            <person name="Obokata J."/>
            <person name="Shigenobu S."/>
        </authorList>
    </citation>
    <scope>NUCLEOTIDE SEQUENCE [LARGE SCALE GENOMIC DNA]</scope>
</reference>
<proteinExistence type="predicted"/>
<sequence>MSDCLRKVDHLLGIKQKVTTACHQMCNGLVDKFNATLKTCRRHLCSEQSQQWDRYINPVLFTYREVPQESTWPLSSCSMRESSWTHVYLEEILVEGYQEPALWIREGTARRHLADCSRVITENPNGAEALS</sequence>
<dbReference type="GO" id="GO:0003676">
    <property type="term" value="F:nucleic acid binding"/>
    <property type="evidence" value="ECO:0007669"/>
    <property type="project" value="InterPro"/>
</dbReference>
<dbReference type="Proteomes" id="UP000735302">
    <property type="component" value="Unassembled WGS sequence"/>
</dbReference>